<name>A0A7W3QMP1_ACTNM</name>
<dbReference type="Proteomes" id="UP000572680">
    <property type="component" value="Unassembled WGS sequence"/>
</dbReference>
<evidence type="ECO:0008006" key="3">
    <source>
        <dbReference type="Google" id="ProtNLM"/>
    </source>
</evidence>
<gene>
    <name evidence="1" type="ORF">HNR61_004352</name>
</gene>
<comment type="caution">
    <text evidence="1">The sequence shown here is derived from an EMBL/GenBank/DDBJ whole genome shotgun (WGS) entry which is preliminary data.</text>
</comment>
<accession>A0A7W3QMP1</accession>
<dbReference type="RefSeq" id="WP_182844954.1">
    <property type="nucleotide sequence ID" value="NZ_BAAALP010000005.1"/>
</dbReference>
<organism evidence="1 2">
    <name type="scientific">Actinomadura namibiensis</name>
    <dbReference type="NCBI Taxonomy" id="182080"/>
    <lineage>
        <taxon>Bacteria</taxon>
        <taxon>Bacillati</taxon>
        <taxon>Actinomycetota</taxon>
        <taxon>Actinomycetes</taxon>
        <taxon>Streptosporangiales</taxon>
        <taxon>Thermomonosporaceae</taxon>
        <taxon>Actinomadura</taxon>
    </lineage>
</organism>
<reference evidence="1 2" key="1">
    <citation type="submission" date="2020-08" db="EMBL/GenBank/DDBJ databases">
        <title>Genomic Encyclopedia of Type Strains, Phase IV (KMG-IV): sequencing the most valuable type-strain genomes for metagenomic binning, comparative biology and taxonomic classification.</title>
        <authorList>
            <person name="Goeker M."/>
        </authorList>
    </citation>
    <scope>NUCLEOTIDE SEQUENCE [LARGE SCALE GENOMIC DNA]</scope>
    <source>
        <strain evidence="1 2">DSM 44197</strain>
    </source>
</reference>
<sequence length="47" mass="5124">MDRLLPARPAHEASLLSDLPDERRDAMARGLSELLVLLEGRLGGRVG</sequence>
<evidence type="ECO:0000313" key="1">
    <source>
        <dbReference type="EMBL" id="MBA8952706.1"/>
    </source>
</evidence>
<evidence type="ECO:0000313" key="2">
    <source>
        <dbReference type="Proteomes" id="UP000572680"/>
    </source>
</evidence>
<protein>
    <recommendedName>
        <fullName evidence="3">MarR family transcriptional regulator</fullName>
    </recommendedName>
</protein>
<dbReference type="AlphaFoldDB" id="A0A7W3QMP1"/>
<proteinExistence type="predicted"/>
<keyword evidence="2" id="KW-1185">Reference proteome</keyword>
<dbReference type="EMBL" id="JACJIA010000005">
    <property type="protein sequence ID" value="MBA8952706.1"/>
    <property type="molecule type" value="Genomic_DNA"/>
</dbReference>